<accession>A0ABP1R3Y4</accession>
<evidence type="ECO:0000313" key="2">
    <source>
        <dbReference type="Proteomes" id="UP001642540"/>
    </source>
</evidence>
<name>A0ABP1R3Y4_9HEXA</name>
<evidence type="ECO:0000313" key="1">
    <source>
        <dbReference type="EMBL" id="CAL8119176.1"/>
    </source>
</evidence>
<proteinExistence type="predicted"/>
<dbReference type="SUPFAM" id="SSF52540">
    <property type="entry name" value="P-loop containing nucleoside triphosphate hydrolases"/>
    <property type="match status" value="1"/>
</dbReference>
<dbReference type="InterPro" id="IPR027417">
    <property type="entry name" value="P-loop_NTPase"/>
</dbReference>
<gene>
    <name evidence="1" type="ORF">ODALV1_LOCUS18428</name>
</gene>
<sequence>MITRNISCAIGLVNGTIATVIDLYYSDDESDWPSFIILESDSYRGISLIPGRKVFPLLPTTEKIWCKHEEKLISVTSYNLKPAAAWTVNKTQSQTMSRIVIHMNDFNGNYDARCYTSLSRVKSLDSIIIETDNSLDYYFPTV</sequence>
<keyword evidence="2" id="KW-1185">Reference proteome</keyword>
<organism evidence="1 2">
    <name type="scientific">Orchesella dallaii</name>
    <dbReference type="NCBI Taxonomy" id="48710"/>
    <lineage>
        <taxon>Eukaryota</taxon>
        <taxon>Metazoa</taxon>
        <taxon>Ecdysozoa</taxon>
        <taxon>Arthropoda</taxon>
        <taxon>Hexapoda</taxon>
        <taxon>Collembola</taxon>
        <taxon>Entomobryomorpha</taxon>
        <taxon>Entomobryoidea</taxon>
        <taxon>Orchesellidae</taxon>
        <taxon>Orchesellinae</taxon>
        <taxon>Orchesella</taxon>
    </lineage>
</organism>
<dbReference type="EMBL" id="CAXLJM020000058">
    <property type="protein sequence ID" value="CAL8119176.1"/>
    <property type="molecule type" value="Genomic_DNA"/>
</dbReference>
<protein>
    <submittedName>
        <fullName evidence="1">Uncharacterized protein</fullName>
    </submittedName>
</protein>
<comment type="caution">
    <text evidence="1">The sequence shown here is derived from an EMBL/GenBank/DDBJ whole genome shotgun (WGS) entry which is preliminary data.</text>
</comment>
<reference evidence="1 2" key="1">
    <citation type="submission" date="2024-08" db="EMBL/GenBank/DDBJ databases">
        <authorList>
            <person name="Cucini C."/>
            <person name="Frati F."/>
        </authorList>
    </citation>
    <scope>NUCLEOTIDE SEQUENCE [LARGE SCALE GENOMIC DNA]</scope>
</reference>
<dbReference type="Proteomes" id="UP001642540">
    <property type="component" value="Unassembled WGS sequence"/>
</dbReference>